<dbReference type="AlphaFoldDB" id="A0AAN8E4P2"/>
<evidence type="ECO:0000313" key="1">
    <source>
        <dbReference type="EMBL" id="KAK5933269.1"/>
    </source>
</evidence>
<reference evidence="1 2" key="1">
    <citation type="journal article" date="2023" name="Mol. Biol. Evol.">
        <title>Genomics of Secondarily Temperate Adaptation in the Only Non-Antarctic Icefish.</title>
        <authorList>
            <person name="Rivera-Colon A.G."/>
            <person name="Rayamajhi N."/>
            <person name="Minhas B.F."/>
            <person name="Madrigal G."/>
            <person name="Bilyk K.T."/>
            <person name="Yoon V."/>
            <person name="Hune M."/>
            <person name="Gregory S."/>
            <person name="Cheng C.H.C."/>
            <person name="Catchen J.M."/>
        </authorList>
    </citation>
    <scope>NUCLEOTIDE SEQUENCE [LARGE SCALE GENOMIC DNA]</scope>
    <source>
        <tissue evidence="1">White muscle</tissue>
    </source>
</reference>
<dbReference type="InterPro" id="IPR042566">
    <property type="entry name" value="L1_C"/>
</dbReference>
<proteinExistence type="predicted"/>
<gene>
    <name evidence="1" type="ORF">CgunFtcFv8_013763</name>
</gene>
<name>A0AAN8E4P2_CHAGU</name>
<dbReference type="Proteomes" id="UP001331515">
    <property type="component" value="Unassembled WGS sequence"/>
</dbReference>
<organism evidence="1 2">
    <name type="scientific">Champsocephalus gunnari</name>
    <name type="common">Mackerel icefish</name>
    <dbReference type="NCBI Taxonomy" id="52237"/>
    <lineage>
        <taxon>Eukaryota</taxon>
        <taxon>Metazoa</taxon>
        <taxon>Chordata</taxon>
        <taxon>Craniata</taxon>
        <taxon>Vertebrata</taxon>
        <taxon>Euteleostomi</taxon>
        <taxon>Actinopterygii</taxon>
        <taxon>Neopterygii</taxon>
        <taxon>Teleostei</taxon>
        <taxon>Neoteleostei</taxon>
        <taxon>Acanthomorphata</taxon>
        <taxon>Eupercaria</taxon>
        <taxon>Perciformes</taxon>
        <taxon>Notothenioidei</taxon>
        <taxon>Channichthyidae</taxon>
        <taxon>Champsocephalus</taxon>
    </lineage>
</organism>
<protein>
    <submittedName>
        <fullName evidence="1">Uncharacterized protein</fullName>
    </submittedName>
</protein>
<comment type="caution">
    <text evidence="1">The sequence shown here is derived from an EMBL/GenBank/DDBJ whole genome shotgun (WGS) entry which is preliminary data.</text>
</comment>
<dbReference type="Gene3D" id="3.30.250.20">
    <property type="entry name" value="L1 transposable element, C-terminal domain"/>
    <property type="match status" value="1"/>
</dbReference>
<sequence length="73" mass="8558">MQKGISTRDLTFQGQRIQIFRDLPTEVVKRRAAFTPTRRTRLRASHNGSERFFADPEEARQYAQRLFGSAEEE</sequence>
<dbReference type="EMBL" id="JAURVH010001514">
    <property type="protein sequence ID" value="KAK5933269.1"/>
    <property type="molecule type" value="Genomic_DNA"/>
</dbReference>
<evidence type="ECO:0000313" key="2">
    <source>
        <dbReference type="Proteomes" id="UP001331515"/>
    </source>
</evidence>
<accession>A0AAN8E4P2</accession>
<keyword evidence="2" id="KW-1185">Reference proteome</keyword>